<dbReference type="EMBL" id="CP134880">
    <property type="protein sequence ID" value="WNM27635.1"/>
    <property type="molecule type" value="Genomic_DNA"/>
</dbReference>
<dbReference type="InterPro" id="IPR011991">
    <property type="entry name" value="ArsR-like_HTH"/>
</dbReference>
<dbReference type="InterPro" id="IPR036390">
    <property type="entry name" value="WH_DNA-bd_sf"/>
</dbReference>
<dbReference type="Proteomes" id="UP001304125">
    <property type="component" value="Chromosome"/>
</dbReference>
<dbReference type="AlphaFoldDB" id="A0AA96FFR0"/>
<dbReference type="Proteomes" id="UP001303408">
    <property type="component" value="Chromosome"/>
</dbReference>
<dbReference type="RefSeq" id="WP_313498896.1">
    <property type="nucleotide sequence ID" value="NZ_CP134879.1"/>
</dbReference>
<dbReference type="InterPro" id="IPR036388">
    <property type="entry name" value="WH-like_DNA-bd_sf"/>
</dbReference>
<name>A0AA96FFR0_9MICO</name>
<evidence type="ECO:0000313" key="3">
    <source>
        <dbReference type="EMBL" id="WNM27635.1"/>
    </source>
</evidence>
<evidence type="ECO:0000313" key="4">
    <source>
        <dbReference type="Proteomes" id="UP001304125"/>
    </source>
</evidence>
<organism evidence="3">
    <name type="scientific">Demequina capsici</name>
    <dbReference type="NCBI Taxonomy" id="3075620"/>
    <lineage>
        <taxon>Bacteria</taxon>
        <taxon>Bacillati</taxon>
        <taxon>Actinomycetota</taxon>
        <taxon>Actinomycetes</taxon>
        <taxon>Micrococcales</taxon>
        <taxon>Demequinaceae</taxon>
        <taxon>Demequina</taxon>
    </lineage>
</organism>
<dbReference type="InterPro" id="IPR043129">
    <property type="entry name" value="ATPase_NBD"/>
</dbReference>
<dbReference type="SUPFAM" id="SSF53067">
    <property type="entry name" value="Actin-like ATPase domain"/>
    <property type="match status" value="1"/>
</dbReference>
<dbReference type="Pfam" id="PF00480">
    <property type="entry name" value="ROK"/>
    <property type="match status" value="1"/>
</dbReference>
<dbReference type="InterPro" id="IPR000600">
    <property type="entry name" value="ROK"/>
</dbReference>
<accession>A0AA96FFR0</accession>
<dbReference type="KEGG" id="dcp:RN607_01115"/>
<sequence length="390" mass="40181">MARQTAATGSQSALREANSARILATVRQYGGITQVELAAATGLSPATVSTIVKQLLATGEVETRNTVRSGRRAQLVTVAHRAGMLVGVHIAPRALRIAIADTGFDILASQTLPLPNDHRLDTTLDRTALLAMELLDGLGSTASEVLGVGIGVPAPVDPSTGTVRNTGLMPGWSDIDIAQVVEARLQRPVAVDNDANLGALGEARFGAARGVQDALYVHASYNTSAALILNGAVRAGAHGTAGEIGHVLADPQGPICRCGSRGCLDTLVGARALIESLRISRGPVSLTDLIDLAIGGDAGCRQIITDAGAAIGTAVANLAVAFDPQLIVVGGELAQTETLLLDPLRVAVERRVLLNSATPLEVRRGELERRAPLHGALALASELTSVPGAR</sequence>
<dbReference type="EMBL" id="CP134879">
    <property type="protein sequence ID" value="WNM24726.1"/>
    <property type="molecule type" value="Genomic_DNA"/>
</dbReference>
<gene>
    <name evidence="2" type="ORF">RN606_00830</name>
    <name evidence="3" type="ORF">RN607_01115</name>
</gene>
<evidence type="ECO:0000313" key="2">
    <source>
        <dbReference type="EMBL" id="WNM24726.1"/>
    </source>
</evidence>
<keyword evidence="4" id="KW-1185">Reference proteome</keyword>
<proteinExistence type="inferred from homology"/>
<dbReference type="PANTHER" id="PTHR18964">
    <property type="entry name" value="ROK (REPRESSOR, ORF, KINASE) FAMILY"/>
    <property type="match status" value="1"/>
</dbReference>
<protein>
    <submittedName>
        <fullName evidence="3">ROK family transcriptional regulator</fullName>
    </submittedName>
</protein>
<dbReference type="CDD" id="cd00090">
    <property type="entry name" value="HTH_ARSR"/>
    <property type="match status" value="1"/>
</dbReference>
<dbReference type="SUPFAM" id="SSF46785">
    <property type="entry name" value="Winged helix' DNA-binding domain"/>
    <property type="match status" value="1"/>
</dbReference>
<reference evidence="3 4" key="1">
    <citation type="submission" date="2023-09" db="EMBL/GenBank/DDBJ databases">
        <title>Demequina sp. a novel bacteria isolated from Capsicum annuum.</title>
        <authorList>
            <person name="Humaira Z."/>
            <person name="Lee J."/>
            <person name="Cho D."/>
        </authorList>
    </citation>
    <scope>NUCLEOTIDE SEQUENCE</scope>
    <source>
        <strain evidence="2 4">OYTSA14</strain>
        <strain evidence="3">PMTSA13</strain>
    </source>
</reference>
<dbReference type="Gene3D" id="3.30.420.40">
    <property type="match status" value="2"/>
</dbReference>
<dbReference type="PANTHER" id="PTHR18964:SF173">
    <property type="entry name" value="GLUCOKINASE"/>
    <property type="match status" value="1"/>
</dbReference>
<evidence type="ECO:0000256" key="1">
    <source>
        <dbReference type="ARBA" id="ARBA00006479"/>
    </source>
</evidence>
<dbReference type="Pfam" id="PF13412">
    <property type="entry name" value="HTH_24"/>
    <property type="match status" value="1"/>
</dbReference>
<dbReference type="Gene3D" id="1.10.10.10">
    <property type="entry name" value="Winged helix-like DNA-binding domain superfamily/Winged helix DNA-binding domain"/>
    <property type="match status" value="1"/>
</dbReference>
<comment type="similarity">
    <text evidence="1">Belongs to the ROK (NagC/XylR) family.</text>
</comment>
<accession>A0AA96F5Z1</accession>